<gene>
    <name evidence="1" type="ORF">B0T21DRAFT_26913</name>
</gene>
<organism evidence="1 2">
    <name type="scientific">Apiosordaria backusii</name>
    <dbReference type="NCBI Taxonomy" id="314023"/>
    <lineage>
        <taxon>Eukaryota</taxon>
        <taxon>Fungi</taxon>
        <taxon>Dikarya</taxon>
        <taxon>Ascomycota</taxon>
        <taxon>Pezizomycotina</taxon>
        <taxon>Sordariomycetes</taxon>
        <taxon>Sordariomycetidae</taxon>
        <taxon>Sordariales</taxon>
        <taxon>Lasiosphaeriaceae</taxon>
        <taxon>Apiosordaria</taxon>
    </lineage>
</organism>
<keyword evidence="2" id="KW-1185">Reference proteome</keyword>
<name>A0AA40EZZ2_9PEZI</name>
<comment type="caution">
    <text evidence="1">The sequence shown here is derived from an EMBL/GenBank/DDBJ whole genome shotgun (WGS) entry which is preliminary data.</text>
</comment>
<accession>A0AA40EZZ2</accession>
<dbReference type="EMBL" id="JAUKTV010000001">
    <property type="protein sequence ID" value="KAK0748690.1"/>
    <property type="molecule type" value="Genomic_DNA"/>
</dbReference>
<evidence type="ECO:0000313" key="2">
    <source>
        <dbReference type="Proteomes" id="UP001172159"/>
    </source>
</evidence>
<sequence>MLISFVTNSHKKSGRRVLLGKPNQERWVQTPRKTTQEKKNTARRKTSVEACVKGSIKGLHSYPWALVDSEGKPASRLGPGAPDHVLRPLRTTAYALHSPVPLPPKDGDKPIWKARQDHLHLCWQLPEKYESCRGPCMDKGGRGKRPRIRPPPIPPRPILVGFAGKWGRLIVEASKRVVKIRNAACGSKNVFLCVSCSVRHVCVRAWWRKGLFGMS</sequence>
<proteinExistence type="predicted"/>
<reference evidence="1" key="1">
    <citation type="submission" date="2023-06" db="EMBL/GenBank/DDBJ databases">
        <title>Genome-scale phylogeny and comparative genomics of the fungal order Sordariales.</title>
        <authorList>
            <consortium name="Lawrence Berkeley National Laboratory"/>
            <person name="Hensen N."/>
            <person name="Bonometti L."/>
            <person name="Westerberg I."/>
            <person name="Brannstrom I.O."/>
            <person name="Guillou S."/>
            <person name="Cros-Aarteil S."/>
            <person name="Calhoun S."/>
            <person name="Haridas S."/>
            <person name="Kuo A."/>
            <person name="Mondo S."/>
            <person name="Pangilinan J."/>
            <person name="Riley R."/>
            <person name="Labutti K."/>
            <person name="Andreopoulos B."/>
            <person name="Lipzen A."/>
            <person name="Chen C."/>
            <person name="Yanf M."/>
            <person name="Daum C."/>
            <person name="Ng V."/>
            <person name="Clum A."/>
            <person name="Steindorff A."/>
            <person name="Ohm R."/>
            <person name="Martin F."/>
            <person name="Silar P."/>
            <person name="Natvig D."/>
            <person name="Lalanne C."/>
            <person name="Gautier V."/>
            <person name="Ament-Velasquez S.L."/>
            <person name="Kruys A."/>
            <person name="Hutchinson M.I."/>
            <person name="Powell A.J."/>
            <person name="Barry K."/>
            <person name="Miller A.N."/>
            <person name="Grigoriev I.V."/>
            <person name="Debuchy R."/>
            <person name="Gladieux P."/>
            <person name="Thoren M.H."/>
            <person name="Johannesson H."/>
        </authorList>
    </citation>
    <scope>NUCLEOTIDE SEQUENCE</scope>
    <source>
        <strain evidence="1">CBS 540.89</strain>
    </source>
</reference>
<evidence type="ECO:0000313" key="1">
    <source>
        <dbReference type="EMBL" id="KAK0748690.1"/>
    </source>
</evidence>
<protein>
    <submittedName>
        <fullName evidence="1">Uncharacterized protein</fullName>
    </submittedName>
</protein>
<dbReference type="AlphaFoldDB" id="A0AA40EZZ2"/>
<dbReference type="Proteomes" id="UP001172159">
    <property type="component" value="Unassembled WGS sequence"/>
</dbReference>